<reference evidence="5 6" key="1">
    <citation type="journal article" date="2019" name="Int. J. Syst. Evol. Microbiol.">
        <title>The Global Catalogue of Microorganisms (GCM) 10K type strain sequencing project: providing services to taxonomists for standard genome sequencing and annotation.</title>
        <authorList>
            <consortium name="The Broad Institute Genomics Platform"/>
            <consortium name="The Broad Institute Genome Sequencing Center for Infectious Disease"/>
            <person name="Wu L."/>
            <person name="Ma J."/>
        </authorList>
    </citation>
    <scope>NUCLEOTIDE SEQUENCE [LARGE SCALE GENOMIC DNA]</scope>
    <source>
        <strain evidence="5 6">CGMCC 1.12125</strain>
    </source>
</reference>
<dbReference type="Pfam" id="PF24281">
    <property type="entry name" value="HVO_2928_N"/>
    <property type="match status" value="1"/>
</dbReference>
<dbReference type="InterPro" id="IPR056529">
    <property type="entry name" value="HVO_2928_N"/>
</dbReference>
<keyword evidence="2" id="KW-0804">Transcription</keyword>
<evidence type="ECO:0000259" key="4">
    <source>
        <dbReference type="Pfam" id="PF24281"/>
    </source>
</evidence>
<dbReference type="AlphaFoldDB" id="A0ABD6CJQ0"/>
<dbReference type="PANTHER" id="PTHR34236:SF1">
    <property type="entry name" value="DIMETHYL SULFOXIDE REDUCTASE TRANSCRIPTIONAL ACTIVATOR"/>
    <property type="match status" value="1"/>
</dbReference>
<proteinExistence type="predicted"/>
<name>A0ABD6CJQ0_9EURY</name>
<gene>
    <name evidence="5" type="ORF">ACFR9U_21175</name>
</gene>
<dbReference type="Pfam" id="PF04967">
    <property type="entry name" value="HTH_10"/>
    <property type="match status" value="1"/>
</dbReference>
<comment type="caution">
    <text evidence="5">The sequence shown here is derived from an EMBL/GenBank/DDBJ whole genome shotgun (WGS) entry which is preliminary data.</text>
</comment>
<keyword evidence="6" id="KW-1185">Reference proteome</keyword>
<evidence type="ECO:0000313" key="5">
    <source>
        <dbReference type="EMBL" id="MFD1589497.1"/>
    </source>
</evidence>
<accession>A0ABD6CJQ0</accession>
<dbReference type="PANTHER" id="PTHR34236">
    <property type="entry name" value="DIMETHYL SULFOXIDE REDUCTASE TRANSCRIPTIONAL ACTIVATOR"/>
    <property type="match status" value="1"/>
</dbReference>
<organism evidence="5 6">
    <name type="scientific">Halorientalis brevis</name>
    <dbReference type="NCBI Taxonomy" id="1126241"/>
    <lineage>
        <taxon>Archaea</taxon>
        <taxon>Methanobacteriati</taxon>
        <taxon>Methanobacteriota</taxon>
        <taxon>Stenosarchaea group</taxon>
        <taxon>Halobacteria</taxon>
        <taxon>Halobacteriales</taxon>
        <taxon>Haloarculaceae</taxon>
        <taxon>Halorientalis</taxon>
    </lineage>
</organism>
<protein>
    <submittedName>
        <fullName evidence="5">Helix-turn-helix domain-containing protein</fullName>
    </submittedName>
</protein>
<dbReference type="RefSeq" id="WP_247380988.1">
    <property type="nucleotide sequence ID" value="NZ_JALLGV010000009.1"/>
</dbReference>
<sequence length="257" mass="28844">MREFVFTIEYEEGVDEVMDLFIENPELRARTMAVHATSESIWRLAHVTGPKEVLATFEDLLGRITNCNETIGMCGSPVVEWDYEILSSTPNSRIVYTCQQEGDGVHSIPHVAAKHIGDGLLMQAERRGNQYQWRLLIDDEDTVGAIYDEVDAGLCDGLSITVERLSDPECWTDTGFHDDDLPPEQQAALEAAVEYGYYETPRRNSLQSIADTIDVPTSTLQYRITRAEAWLATEFVSNSLSARPDDHPDAEDVQLEA</sequence>
<evidence type="ECO:0000256" key="2">
    <source>
        <dbReference type="ARBA" id="ARBA00023163"/>
    </source>
</evidence>
<dbReference type="EMBL" id="JBHUDJ010000015">
    <property type="protein sequence ID" value="MFD1589497.1"/>
    <property type="molecule type" value="Genomic_DNA"/>
</dbReference>
<evidence type="ECO:0000313" key="6">
    <source>
        <dbReference type="Proteomes" id="UP001597119"/>
    </source>
</evidence>
<keyword evidence="1" id="KW-0805">Transcription regulation</keyword>
<evidence type="ECO:0000256" key="1">
    <source>
        <dbReference type="ARBA" id="ARBA00023015"/>
    </source>
</evidence>
<dbReference type="Proteomes" id="UP001597119">
    <property type="component" value="Unassembled WGS sequence"/>
</dbReference>
<dbReference type="InterPro" id="IPR007050">
    <property type="entry name" value="HTH_bacterioopsin"/>
</dbReference>
<feature type="domain" description="HTH bat-type" evidence="3">
    <location>
        <begin position="183"/>
        <end position="231"/>
    </location>
</feature>
<feature type="domain" description="HVO-2928 N-terminal" evidence="4">
    <location>
        <begin position="3"/>
        <end position="171"/>
    </location>
</feature>
<evidence type="ECO:0000259" key="3">
    <source>
        <dbReference type="Pfam" id="PF04967"/>
    </source>
</evidence>